<dbReference type="InterPro" id="IPR036942">
    <property type="entry name" value="Beta-barrel_TonB_sf"/>
</dbReference>
<evidence type="ECO:0000256" key="7">
    <source>
        <dbReference type="ARBA" id="ARBA00023237"/>
    </source>
</evidence>
<name>A0A975IU45_9CAUL</name>
<dbReference type="Proteomes" id="UP000676409">
    <property type="component" value="Chromosome"/>
</dbReference>
<evidence type="ECO:0000313" key="13">
    <source>
        <dbReference type="EMBL" id="QUD87375.1"/>
    </source>
</evidence>
<dbReference type="GO" id="GO:0009279">
    <property type="term" value="C:cell outer membrane"/>
    <property type="evidence" value="ECO:0007669"/>
    <property type="project" value="UniProtKB-SubCell"/>
</dbReference>
<organism evidence="13 14">
    <name type="scientific">Phenylobacterium montanum</name>
    <dbReference type="NCBI Taxonomy" id="2823693"/>
    <lineage>
        <taxon>Bacteria</taxon>
        <taxon>Pseudomonadati</taxon>
        <taxon>Pseudomonadota</taxon>
        <taxon>Alphaproteobacteria</taxon>
        <taxon>Caulobacterales</taxon>
        <taxon>Caulobacteraceae</taxon>
        <taxon>Phenylobacterium</taxon>
    </lineage>
</organism>
<keyword evidence="10" id="KW-0732">Signal</keyword>
<dbReference type="Gene3D" id="2.170.130.10">
    <property type="entry name" value="TonB-dependent receptor, plug domain"/>
    <property type="match status" value="1"/>
</dbReference>
<dbReference type="EMBL" id="CP073078">
    <property type="protein sequence ID" value="QUD87375.1"/>
    <property type="molecule type" value="Genomic_DNA"/>
</dbReference>
<evidence type="ECO:0000259" key="12">
    <source>
        <dbReference type="Pfam" id="PF07715"/>
    </source>
</evidence>
<dbReference type="Pfam" id="PF00593">
    <property type="entry name" value="TonB_dep_Rec_b-barrel"/>
    <property type="match status" value="1"/>
</dbReference>
<dbReference type="KEGG" id="caul:KCG34_20340"/>
<dbReference type="InterPro" id="IPR000531">
    <property type="entry name" value="Beta-barrel_TonB"/>
</dbReference>
<evidence type="ECO:0000256" key="9">
    <source>
        <dbReference type="RuleBase" id="RU003357"/>
    </source>
</evidence>
<feature type="signal peptide" evidence="10">
    <location>
        <begin position="1"/>
        <end position="23"/>
    </location>
</feature>
<evidence type="ECO:0000256" key="1">
    <source>
        <dbReference type="ARBA" id="ARBA00004571"/>
    </source>
</evidence>
<evidence type="ECO:0000256" key="5">
    <source>
        <dbReference type="ARBA" id="ARBA00023077"/>
    </source>
</evidence>
<keyword evidence="3 8" id="KW-1134">Transmembrane beta strand</keyword>
<evidence type="ECO:0000256" key="10">
    <source>
        <dbReference type="SAM" id="SignalP"/>
    </source>
</evidence>
<dbReference type="RefSeq" id="WP_211937427.1">
    <property type="nucleotide sequence ID" value="NZ_CP073078.1"/>
</dbReference>
<keyword evidence="5 9" id="KW-0798">TonB box</keyword>
<gene>
    <name evidence="13" type="ORF">KCG34_20340</name>
</gene>
<evidence type="ECO:0000256" key="2">
    <source>
        <dbReference type="ARBA" id="ARBA00022448"/>
    </source>
</evidence>
<sequence>MKSALLSSSIIALATALAAPALAQTAPAPAAGADQASAEVIVTGTRQTGVKAVDSPAPIQLVGSAALKRVGQPDLMQALSQSLPSFNAQQYGADTAALTLSAALRGLNPNQTLVLVDGKRRHGTANLQVDGGSPYQGAATTDLSFIPVDAIDHVEVLQDGAAAQYGSDAIAGVVNFILKKQDHGGMVSGTAGEYYEGDGETAAWSLNKGLAIGDKGFFNFTAEEKVHSFSRQGTYDRRFNNPDGSFKNAGPQPIDNTNVPLTPGYPKMNNIYGDPEYQIYNVMYNAGYNITPDIQLYSFGSYGHRTDSGYENYRRPSRVKGCAGTPAAPGALDPNTPGKCLDGSNVIYPFKYGFSPREKFQEDDYSFTGGIKGTTLGWNWDVSSTYGKDHDLVYTINSANAELYADLQSINPTPIAPQRNFFDGSFDATEWTNNIDVSRDFNLGLLASPLNVALGGETRRNTFAIGAGESSSYYGGTGAQSFSGYSPLNAGGHARTSYAGYIDLAADVIKGLHVDLAGRYEHYSDFGDTTVGKVTARYDFNDMIAVRGTISTGFRAPTPQEEFYEGINVSPSFIQGQLPPNSAAAAIAGFQPLQPETSHNYSFGFVLHPVPRMQISADFYEIDIKSRIVGSAGLLGSQLVACPNPDAPVSCTAGSSYNVIVSQAIVNALASIGAVANGVSYTSIQLFTNGADTRTRGAEVTATYSSDFGDMGHVDWSAGFNYNETTLRHIAPLPAVDYNADPQFGQTALLLPTAIDALTTATPKYKIVLAAYWTKGPWAVNLREDVYGSVSQRESYNGAGTGAGLTNVKEGALGITDLDVSYKVTSNLRINMGANNLFDQRPISVPTVGGRPADGNNVFGEPIQFSPIGINGGYFYGRVTYTF</sequence>
<dbReference type="AlphaFoldDB" id="A0A975IU45"/>
<accession>A0A975IU45</accession>
<evidence type="ECO:0000256" key="4">
    <source>
        <dbReference type="ARBA" id="ARBA00022692"/>
    </source>
</evidence>
<dbReference type="PROSITE" id="PS52016">
    <property type="entry name" value="TONB_DEPENDENT_REC_3"/>
    <property type="match status" value="1"/>
</dbReference>
<evidence type="ECO:0000313" key="14">
    <source>
        <dbReference type="Proteomes" id="UP000676409"/>
    </source>
</evidence>
<keyword evidence="14" id="KW-1185">Reference proteome</keyword>
<evidence type="ECO:0000256" key="6">
    <source>
        <dbReference type="ARBA" id="ARBA00023136"/>
    </source>
</evidence>
<keyword evidence="2 8" id="KW-0813">Transport</keyword>
<comment type="subcellular location">
    <subcellularLocation>
        <location evidence="1 8">Cell outer membrane</location>
        <topology evidence="1 8">Multi-pass membrane protein</topology>
    </subcellularLocation>
</comment>
<feature type="chain" id="PRO_5036903069" evidence="10">
    <location>
        <begin position="24"/>
        <end position="883"/>
    </location>
</feature>
<dbReference type="Gene3D" id="2.40.170.20">
    <property type="entry name" value="TonB-dependent receptor, beta-barrel domain"/>
    <property type="match status" value="1"/>
</dbReference>
<feature type="domain" description="TonB-dependent receptor-like beta-barrel" evidence="11">
    <location>
        <begin position="352"/>
        <end position="837"/>
    </location>
</feature>
<evidence type="ECO:0000256" key="8">
    <source>
        <dbReference type="PROSITE-ProRule" id="PRU01360"/>
    </source>
</evidence>
<dbReference type="Pfam" id="PF07715">
    <property type="entry name" value="Plug"/>
    <property type="match status" value="1"/>
</dbReference>
<dbReference type="CDD" id="cd01347">
    <property type="entry name" value="ligand_gated_channel"/>
    <property type="match status" value="1"/>
</dbReference>
<evidence type="ECO:0000256" key="3">
    <source>
        <dbReference type="ARBA" id="ARBA00022452"/>
    </source>
</evidence>
<comment type="similarity">
    <text evidence="8 9">Belongs to the TonB-dependent receptor family.</text>
</comment>
<keyword evidence="13" id="KW-0675">Receptor</keyword>
<keyword evidence="4 8" id="KW-0812">Transmembrane</keyword>
<evidence type="ECO:0000259" key="11">
    <source>
        <dbReference type="Pfam" id="PF00593"/>
    </source>
</evidence>
<dbReference type="PANTHER" id="PTHR47234">
    <property type="match status" value="1"/>
</dbReference>
<feature type="domain" description="TonB-dependent receptor plug" evidence="12">
    <location>
        <begin position="53"/>
        <end position="173"/>
    </location>
</feature>
<protein>
    <submittedName>
        <fullName evidence="13">TonB-dependent receptor</fullName>
    </submittedName>
</protein>
<dbReference type="InterPro" id="IPR012910">
    <property type="entry name" value="Plug_dom"/>
</dbReference>
<proteinExistence type="inferred from homology"/>
<reference evidence="13" key="1">
    <citation type="submission" date="2021-04" db="EMBL/GenBank/DDBJ databases">
        <title>The complete genome sequence of Caulobacter sp. S6.</title>
        <authorList>
            <person name="Tang Y."/>
            <person name="Ouyang W."/>
            <person name="Liu Q."/>
            <person name="Huang B."/>
            <person name="Guo Z."/>
            <person name="Lei P."/>
        </authorList>
    </citation>
    <scope>NUCLEOTIDE SEQUENCE</scope>
    <source>
        <strain evidence="13">S6</strain>
    </source>
</reference>
<keyword evidence="7 8" id="KW-0998">Cell outer membrane</keyword>
<dbReference type="InterPro" id="IPR039426">
    <property type="entry name" value="TonB-dep_rcpt-like"/>
</dbReference>
<keyword evidence="6 8" id="KW-0472">Membrane</keyword>
<dbReference type="SUPFAM" id="SSF56935">
    <property type="entry name" value="Porins"/>
    <property type="match status" value="1"/>
</dbReference>
<dbReference type="InterPro" id="IPR037066">
    <property type="entry name" value="Plug_dom_sf"/>
</dbReference>
<dbReference type="PANTHER" id="PTHR47234:SF3">
    <property type="entry name" value="SECRETIN_TONB SHORT N-TERMINAL DOMAIN-CONTAINING PROTEIN"/>
    <property type="match status" value="1"/>
</dbReference>